<dbReference type="GO" id="GO:0008652">
    <property type="term" value="P:amino acid biosynthetic process"/>
    <property type="evidence" value="ECO:0007669"/>
    <property type="project" value="UniProtKB-ARBA"/>
</dbReference>
<comment type="pathway">
    <text evidence="4">Amino-acid biosynthesis; L-leucine biosynthesis; L-leucine from 3-methyl-2-oxobutanoate: step 4/4.</text>
</comment>
<accession>A0A7V4LDL5</accession>
<proteinExistence type="inferred from homology"/>
<comment type="catalytic activity">
    <reaction evidence="9">
        <text>L-isoleucine + 2-oxoglutarate = (S)-3-methyl-2-oxopentanoate + L-glutamate</text>
        <dbReference type="Rhea" id="RHEA:24801"/>
        <dbReference type="ChEBI" id="CHEBI:16810"/>
        <dbReference type="ChEBI" id="CHEBI:29985"/>
        <dbReference type="ChEBI" id="CHEBI:35146"/>
        <dbReference type="ChEBI" id="CHEBI:58045"/>
        <dbReference type="EC" id="2.6.1.42"/>
    </reaction>
</comment>
<comment type="pathway">
    <text evidence="2">Amino-acid biosynthesis; L-isoleucine biosynthesis; L-isoleucine from 2-oxobutanoate: step 4/4.</text>
</comment>
<dbReference type="CDD" id="cd00449">
    <property type="entry name" value="PLPDE_IV"/>
    <property type="match status" value="1"/>
</dbReference>
<dbReference type="InterPro" id="IPR043132">
    <property type="entry name" value="BCAT-like_C"/>
</dbReference>
<keyword evidence="7 12" id="KW-0663">Pyridoxal phosphate</keyword>
<evidence type="ECO:0000313" key="13">
    <source>
        <dbReference type="EMBL" id="HGS06210.1"/>
    </source>
</evidence>
<dbReference type="SUPFAM" id="SSF56752">
    <property type="entry name" value="D-aminoacid aminotransferase-like PLP-dependent enzymes"/>
    <property type="match status" value="1"/>
</dbReference>
<comment type="pathway">
    <text evidence="3">Amino-acid biosynthesis; L-valine biosynthesis; L-valine from pyruvate: step 4/4.</text>
</comment>
<dbReference type="Gene3D" id="3.20.10.10">
    <property type="entry name" value="D-amino Acid Aminotransferase, subunit A, domain 2"/>
    <property type="match status" value="1"/>
</dbReference>
<gene>
    <name evidence="13" type="ORF">ENT08_10860</name>
</gene>
<comment type="catalytic activity">
    <reaction evidence="10">
        <text>L-leucine + 2-oxoglutarate = 4-methyl-2-oxopentanoate + L-glutamate</text>
        <dbReference type="Rhea" id="RHEA:18321"/>
        <dbReference type="ChEBI" id="CHEBI:16810"/>
        <dbReference type="ChEBI" id="CHEBI:17865"/>
        <dbReference type="ChEBI" id="CHEBI:29985"/>
        <dbReference type="ChEBI" id="CHEBI:57427"/>
        <dbReference type="EC" id="2.6.1.42"/>
    </reaction>
</comment>
<evidence type="ECO:0000256" key="7">
    <source>
        <dbReference type="ARBA" id="ARBA00022898"/>
    </source>
</evidence>
<dbReference type="InterPro" id="IPR001544">
    <property type="entry name" value="Aminotrans_IV"/>
</dbReference>
<dbReference type="InterPro" id="IPR050571">
    <property type="entry name" value="Class-IV_PLP-Dep_Aminotrnsfr"/>
</dbReference>
<evidence type="ECO:0000256" key="2">
    <source>
        <dbReference type="ARBA" id="ARBA00004824"/>
    </source>
</evidence>
<organism evidence="13">
    <name type="scientific">Desulfobacca acetoxidans</name>
    <dbReference type="NCBI Taxonomy" id="60893"/>
    <lineage>
        <taxon>Bacteria</taxon>
        <taxon>Pseudomonadati</taxon>
        <taxon>Thermodesulfobacteriota</taxon>
        <taxon>Desulfobaccia</taxon>
        <taxon>Desulfobaccales</taxon>
        <taxon>Desulfobaccaceae</taxon>
        <taxon>Desulfobacca</taxon>
    </lineage>
</organism>
<comment type="cofactor">
    <cofactor evidence="1 12">
        <name>pyridoxal 5'-phosphate</name>
        <dbReference type="ChEBI" id="CHEBI:597326"/>
    </cofactor>
</comment>
<evidence type="ECO:0000256" key="11">
    <source>
        <dbReference type="RuleBase" id="RU004106"/>
    </source>
</evidence>
<dbReference type="GO" id="GO:0046394">
    <property type="term" value="P:carboxylic acid biosynthetic process"/>
    <property type="evidence" value="ECO:0007669"/>
    <property type="project" value="UniProtKB-ARBA"/>
</dbReference>
<comment type="similarity">
    <text evidence="5 11">Belongs to the class-IV pyridoxal-phosphate-dependent aminotransferase family.</text>
</comment>
<dbReference type="InterPro" id="IPR018300">
    <property type="entry name" value="Aminotrans_IV_CS"/>
</dbReference>
<dbReference type="FunFam" id="3.20.10.10:FF:000002">
    <property type="entry name" value="D-alanine aminotransferase"/>
    <property type="match status" value="1"/>
</dbReference>
<evidence type="ECO:0000256" key="1">
    <source>
        <dbReference type="ARBA" id="ARBA00001933"/>
    </source>
</evidence>
<dbReference type="PANTHER" id="PTHR42743">
    <property type="entry name" value="AMINO-ACID AMINOTRANSFERASE"/>
    <property type="match status" value="1"/>
</dbReference>
<evidence type="ECO:0000256" key="12">
    <source>
        <dbReference type="RuleBase" id="RU004516"/>
    </source>
</evidence>
<evidence type="ECO:0000256" key="6">
    <source>
        <dbReference type="ARBA" id="ARBA00013053"/>
    </source>
</evidence>
<dbReference type="GO" id="GO:0004084">
    <property type="term" value="F:branched-chain-amino-acid transaminase activity"/>
    <property type="evidence" value="ECO:0007669"/>
    <property type="project" value="UniProtKB-EC"/>
</dbReference>
<evidence type="ECO:0000256" key="4">
    <source>
        <dbReference type="ARBA" id="ARBA00005072"/>
    </source>
</evidence>
<dbReference type="PANTHER" id="PTHR42743:SF11">
    <property type="entry name" value="AMINODEOXYCHORISMATE LYASE"/>
    <property type="match status" value="1"/>
</dbReference>
<evidence type="ECO:0000256" key="9">
    <source>
        <dbReference type="ARBA" id="ARBA00048798"/>
    </source>
</evidence>
<dbReference type="AlphaFoldDB" id="A0A7V4LDL5"/>
<evidence type="ECO:0000256" key="3">
    <source>
        <dbReference type="ARBA" id="ARBA00004931"/>
    </source>
</evidence>
<dbReference type="InterPro" id="IPR036038">
    <property type="entry name" value="Aminotransferase-like"/>
</dbReference>
<protein>
    <recommendedName>
        <fullName evidence="6">branched-chain-amino-acid transaminase</fullName>
        <ecNumber evidence="6">2.6.1.42</ecNumber>
    </recommendedName>
</protein>
<dbReference type="Pfam" id="PF01063">
    <property type="entry name" value="Aminotran_4"/>
    <property type="match status" value="1"/>
</dbReference>
<comment type="catalytic activity">
    <reaction evidence="8">
        <text>L-valine + 2-oxoglutarate = 3-methyl-2-oxobutanoate + L-glutamate</text>
        <dbReference type="Rhea" id="RHEA:24813"/>
        <dbReference type="ChEBI" id="CHEBI:11851"/>
        <dbReference type="ChEBI" id="CHEBI:16810"/>
        <dbReference type="ChEBI" id="CHEBI:29985"/>
        <dbReference type="ChEBI" id="CHEBI:57762"/>
        <dbReference type="EC" id="2.6.1.42"/>
    </reaction>
</comment>
<dbReference type="EMBL" id="DSXI01000650">
    <property type="protein sequence ID" value="HGS06210.1"/>
    <property type="molecule type" value="Genomic_DNA"/>
</dbReference>
<evidence type="ECO:0000256" key="10">
    <source>
        <dbReference type="ARBA" id="ARBA00049229"/>
    </source>
</evidence>
<dbReference type="EC" id="2.6.1.42" evidence="6"/>
<comment type="caution">
    <text evidence="13">The sequence shown here is derived from an EMBL/GenBank/DDBJ whole genome shotgun (WGS) entry which is preliminary data.</text>
</comment>
<name>A0A7V4LDL5_9BACT</name>
<sequence>MLRRLPLTILAFLVAVGAVGSQEPEISFKKLAVFPFAVLSKTPMEHLGEKVRQEFEERLKGEGFTMVSQVDLVKALQAPDERVREGALRVAASFLGRQPSSESLAGQFRTLSRDGSLRVRYQLALALGQLQHPGRGLLLAEILAQDTANPWMQTGVLCSVPPDAGELRDAVQRVLLAARTDEARVRLTVTTGSLHAEAADTPRLTVVATASPGQKYPPECYTKGVTVIASDYRVSRFDPTLGHKTTSYFSRLAMLRVAHLKGAFEALVFTDDDLLTEGAISNVFVVRNEELWTPPVDTPILPGITRAAVIEVARELGLAVREMGVTLDDVLSADEVFLTGSMMEVVPVVRIERQAVAQEKIGDVTRQIGLAYARLVDQECPV</sequence>
<reference evidence="13" key="1">
    <citation type="journal article" date="2020" name="mSystems">
        <title>Genome- and Community-Level Interaction Insights into Carbon Utilization and Element Cycling Functions of Hydrothermarchaeota in Hydrothermal Sediment.</title>
        <authorList>
            <person name="Zhou Z."/>
            <person name="Liu Y."/>
            <person name="Xu W."/>
            <person name="Pan J."/>
            <person name="Luo Z.H."/>
            <person name="Li M."/>
        </authorList>
    </citation>
    <scope>NUCLEOTIDE SEQUENCE [LARGE SCALE GENOMIC DNA]</scope>
    <source>
        <strain evidence="13">SpSt-548</strain>
    </source>
</reference>
<evidence type="ECO:0000256" key="5">
    <source>
        <dbReference type="ARBA" id="ARBA00009320"/>
    </source>
</evidence>
<dbReference type="PROSITE" id="PS00770">
    <property type="entry name" value="AA_TRANSFER_CLASS_4"/>
    <property type="match status" value="1"/>
</dbReference>
<dbReference type="Gene3D" id="1.25.10.10">
    <property type="entry name" value="Leucine-rich Repeat Variant"/>
    <property type="match status" value="1"/>
</dbReference>
<evidence type="ECO:0000256" key="8">
    <source>
        <dbReference type="ARBA" id="ARBA00048212"/>
    </source>
</evidence>
<dbReference type="InterPro" id="IPR011989">
    <property type="entry name" value="ARM-like"/>
</dbReference>